<evidence type="ECO:0000313" key="4">
    <source>
        <dbReference type="Proteomes" id="UP001314205"/>
    </source>
</evidence>
<dbReference type="PANTHER" id="PTHR23022:SF135">
    <property type="entry name" value="SI:DKEY-77F5.3"/>
    <property type="match status" value="1"/>
</dbReference>
<dbReference type="Pfam" id="PF13358">
    <property type="entry name" value="DDE_3"/>
    <property type="match status" value="1"/>
</dbReference>
<dbReference type="InterPro" id="IPR038717">
    <property type="entry name" value="Tc1-like_DDE_dom"/>
</dbReference>
<evidence type="ECO:0000313" key="3">
    <source>
        <dbReference type="EMBL" id="CAK1587682.1"/>
    </source>
</evidence>
<dbReference type="GO" id="GO:0015074">
    <property type="term" value="P:DNA integration"/>
    <property type="evidence" value="ECO:0007669"/>
    <property type="project" value="InterPro"/>
</dbReference>
<feature type="domain" description="Tc1-like transposase DDE" evidence="2">
    <location>
        <begin position="129"/>
        <end position="282"/>
    </location>
</feature>
<gene>
    <name evidence="3" type="ORF">PARMNEM_LOCUS8431</name>
</gene>
<dbReference type="InterPro" id="IPR002492">
    <property type="entry name" value="Transposase_Tc1-like"/>
</dbReference>
<sequence>MFCHSGGERATVGCPRLLRRVFQRFQQTGGYVRKSGFGRKRCISERDDRFIVTTSLRNRFTNAVELQQQFRSTRRTSVSVSTIRRRLHEKSLTAHRPAKGPKLTAQHRRDRLEFARNHCEWTLEQWRTVLFSDETRICLFCNDRRRRVYRRQRERFTQPCFEESVEYGGGSCMFWGGISVDGKTELVCVSRTRGGRGQGSLNAGRYITEILEEHVVPYAGYVGDGFMLMHDNARCHTAAIVRDYLQEVDIPVMHWPARSPDLNPIEHLWDDLKRRVRARDSAPTTLQELQDAVLEGWEQIPQEAVATLVRSMKERMEAVMKARGGNTRF</sequence>
<dbReference type="PANTHER" id="PTHR23022">
    <property type="entry name" value="TRANSPOSABLE ELEMENT-RELATED"/>
    <property type="match status" value="1"/>
</dbReference>
<dbReference type="InterPro" id="IPR052338">
    <property type="entry name" value="Transposase_5"/>
</dbReference>
<dbReference type="InterPro" id="IPR036397">
    <property type="entry name" value="RNaseH_sf"/>
</dbReference>
<organism evidence="3 4">
    <name type="scientific">Parnassius mnemosyne</name>
    <name type="common">clouded apollo</name>
    <dbReference type="NCBI Taxonomy" id="213953"/>
    <lineage>
        <taxon>Eukaryota</taxon>
        <taxon>Metazoa</taxon>
        <taxon>Ecdysozoa</taxon>
        <taxon>Arthropoda</taxon>
        <taxon>Hexapoda</taxon>
        <taxon>Insecta</taxon>
        <taxon>Pterygota</taxon>
        <taxon>Neoptera</taxon>
        <taxon>Endopterygota</taxon>
        <taxon>Lepidoptera</taxon>
        <taxon>Glossata</taxon>
        <taxon>Ditrysia</taxon>
        <taxon>Papilionoidea</taxon>
        <taxon>Papilionidae</taxon>
        <taxon>Parnassiinae</taxon>
        <taxon>Parnassini</taxon>
        <taxon>Parnassius</taxon>
        <taxon>Driopa</taxon>
    </lineage>
</organism>
<evidence type="ECO:0000259" key="2">
    <source>
        <dbReference type="Pfam" id="PF13358"/>
    </source>
</evidence>
<dbReference type="Proteomes" id="UP001314205">
    <property type="component" value="Unassembled WGS sequence"/>
</dbReference>
<protein>
    <recommendedName>
        <fullName evidence="5">Transposase</fullName>
    </recommendedName>
</protein>
<dbReference type="GO" id="GO:0003677">
    <property type="term" value="F:DNA binding"/>
    <property type="evidence" value="ECO:0007669"/>
    <property type="project" value="InterPro"/>
</dbReference>
<reference evidence="3 4" key="1">
    <citation type="submission" date="2023-11" db="EMBL/GenBank/DDBJ databases">
        <authorList>
            <person name="Hedman E."/>
            <person name="Englund M."/>
            <person name="Stromberg M."/>
            <person name="Nyberg Akerstrom W."/>
            <person name="Nylinder S."/>
            <person name="Jareborg N."/>
            <person name="Kallberg Y."/>
            <person name="Kronander E."/>
        </authorList>
    </citation>
    <scope>NUCLEOTIDE SEQUENCE [LARGE SCALE GENOMIC DNA]</scope>
</reference>
<dbReference type="Pfam" id="PF01498">
    <property type="entry name" value="HTH_Tnp_Tc3_2"/>
    <property type="match status" value="1"/>
</dbReference>
<comment type="caution">
    <text evidence="3">The sequence shown here is derived from an EMBL/GenBank/DDBJ whole genome shotgun (WGS) entry which is preliminary data.</text>
</comment>
<evidence type="ECO:0000259" key="1">
    <source>
        <dbReference type="Pfam" id="PF01498"/>
    </source>
</evidence>
<name>A0AAV1L015_9NEOP</name>
<keyword evidence="4" id="KW-1185">Reference proteome</keyword>
<dbReference type="AlphaFoldDB" id="A0AAV1L015"/>
<accession>A0AAV1L015</accession>
<dbReference type="Gene3D" id="3.30.420.10">
    <property type="entry name" value="Ribonuclease H-like superfamily/Ribonuclease H"/>
    <property type="match status" value="1"/>
</dbReference>
<feature type="domain" description="Transposase Tc1-like" evidence="1">
    <location>
        <begin position="48"/>
        <end position="119"/>
    </location>
</feature>
<dbReference type="GO" id="GO:0006313">
    <property type="term" value="P:DNA transposition"/>
    <property type="evidence" value="ECO:0007669"/>
    <property type="project" value="InterPro"/>
</dbReference>
<proteinExistence type="predicted"/>
<evidence type="ECO:0008006" key="5">
    <source>
        <dbReference type="Google" id="ProtNLM"/>
    </source>
</evidence>
<dbReference type="EMBL" id="CAVLGL010000082">
    <property type="protein sequence ID" value="CAK1587682.1"/>
    <property type="molecule type" value="Genomic_DNA"/>
</dbReference>